<evidence type="ECO:0000259" key="1">
    <source>
        <dbReference type="Pfam" id="PF01022"/>
    </source>
</evidence>
<dbReference type="GO" id="GO:0003700">
    <property type="term" value="F:DNA-binding transcription factor activity"/>
    <property type="evidence" value="ECO:0007669"/>
    <property type="project" value="InterPro"/>
</dbReference>
<sequence>MNIRQLAILTLLMEGELSFSEIGEYTGLNKAQLKKEIERLVKLDFVEQKAVIGGDLILGITQSGIDEMIKEFPLLKSLVQEMENVICVKYGC</sequence>
<reference evidence="3" key="3">
    <citation type="submission" date="2020-03" db="EMBL/GenBank/DDBJ databases">
        <title>Sequencing and Assembly of Multiple Reported Metal-Biooxidizing Members of the Extremely Thermoacidophilic Archaeal Family Sulfolobaceae.</title>
        <authorList>
            <person name="Counts J.A."/>
            <person name="Kelly R.M."/>
        </authorList>
    </citation>
    <scope>NUCLEOTIDE SEQUENCE [LARGE SCALE GENOMIC DNA]</scope>
    <source>
        <strain evidence="3">HO1-1</strain>
    </source>
</reference>
<proteinExistence type="predicted"/>
<dbReference type="OrthoDB" id="42947at2157"/>
<dbReference type="InterPro" id="IPR011991">
    <property type="entry name" value="ArsR-like_HTH"/>
</dbReference>
<dbReference type="Gene3D" id="1.10.10.10">
    <property type="entry name" value="Winged helix-like DNA-binding domain superfamily/Winged helix DNA-binding domain"/>
    <property type="match status" value="1"/>
</dbReference>
<dbReference type="InterPro" id="IPR036390">
    <property type="entry name" value="WH_DNA-bd_sf"/>
</dbReference>
<dbReference type="InterPro" id="IPR001845">
    <property type="entry name" value="HTH_ArsR_DNA-bd_dom"/>
</dbReference>
<keyword evidence="3" id="KW-1185">Reference proteome</keyword>
<feature type="domain" description="HTH arsR-type" evidence="1">
    <location>
        <begin position="5"/>
        <end position="47"/>
    </location>
</feature>
<evidence type="ECO:0000313" key="2">
    <source>
        <dbReference type="EMBL" id="AWS00199.1"/>
    </source>
</evidence>
<dbReference type="SUPFAM" id="SSF46785">
    <property type="entry name" value="Winged helix' DNA-binding domain"/>
    <property type="match status" value="1"/>
</dbReference>
<dbReference type="Pfam" id="PF01022">
    <property type="entry name" value="HTH_5"/>
    <property type="match status" value="1"/>
</dbReference>
<accession>A0A2U9IVY6</accession>
<dbReference type="AlphaFoldDB" id="A0A2U9IVY6"/>
<dbReference type="KEGG" id="mhk:DFR87_11445"/>
<reference evidence="2 3" key="1">
    <citation type="submission" date="2018-05" db="EMBL/GenBank/DDBJ databases">
        <title>Complete Genome Sequences of Extremely Thermoacidophilic, Metal-Mobilizing Type-Strain Members of the Archaeal Family Sulfolobaceae: Acidianus brierleyi DSM-1651T, Acidianus sulfidivorans DSM-18786T, Metallosphaera hakonensis DSM-7519T, and Metallosphaera prunae DSM-10039T.</title>
        <authorList>
            <person name="Counts J.A."/>
            <person name="Kelly R.M."/>
        </authorList>
    </citation>
    <scope>NUCLEOTIDE SEQUENCE [LARGE SCALE GENOMIC DNA]</scope>
    <source>
        <strain evidence="2 3">HO1-1</strain>
    </source>
</reference>
<dbReference type="EMBL" id="CP029287">
    <property type="protein sequence ID" value="AWS00199.1"/>
    <property type="molecule type" value="Genomic_DNA"/>
</dbReference>
<organism evidence="2 3">
    <name type="scientific">Metallosphaera hakonensis JCM 8857 = DSM 7519</name>
    <dbReference type="NCBI Taxonomy" id="1293036"/>
    <lineage>
        <taxon>Archaea</taxon>
        <taxon>Thermoproteota</taxon>
        <taxon>Thermoprotei</taxon>
        <taxon>Sulfolobales</taxon>
        <taxon>Sulfolobaceae</taxon>
        <taxon>Metallosphaera</taxon>
    </lineage>
</organism>
<evidence type="ECO:0000313" key="3">
    <source>
        <dbReference type="Proteomes" id="UP000247586"/>
    </source>
</evidence>
<name>A0A2U9IVY6_9CREN</name>
<gene>
    <name evidence="2" type="ORF">DFR87_11445</name>
</gene>
<dbReference type="Proteomes" id="UP000247586">
    <property type="component" value="Chromosome"/>
</dbReference>
<reference evidence="3" key="2">
    <citation type="submission" date="2020-03" db="EMBL/GenBank/DDBJ databases">
        <title>Complete Genome Sequences of Extremely Thermoacidophilic, Metal-Mobilizing Type-Strain Members of the Archaeal Family Sulfolobaceae: Acidianus brierleyi DSM-1651T, Acidianus sulfidivorans DSM-18786T, Metallosphaera hakonensis DSM-7519T, and Metallosphaera prunae DSM-10039T.</title>
        <authorList>
            <person name="Counts J.A."/>
            <person name="Kelly R.M."/>
        </authorList>
    </citation>
    <scope>NUCLEOTIDE SEQUENCE [LARGE SCALE GENOMIC DNA]</scope>
    <source>
        <strain evidence="3">HO1-1</strain>
    </source>
</reference>
<dbReference type="InterPro" id="IPR036388">
    <property type="entry name" value="WH-like_DNA-bd_sf"/>
</dbReference>
<protein>
    <submittedName>
        <fullName evidence="2">Transcriptional regulator</fullName>
    </submittedName>
</protein>
<dbReference type="RefSeq" id="WP_054837290.1">
    <property type="nucleotide sequence ID" value="NZ_BBBA01000039.1"/>
</dbReference>
<dbReference type="CDD" id="cd00090">
    <property type="entry name" value="HTH_ARSR"/>
    <property type="match status" value="1"/>
</dbReference>
<dbReference type="GeneID" id="36835965"/>